<dbReference type="AlphaFoldDB" id="A0A377JLC4"/>
<dbReference type="Proteomes" id="UP000254841">
    <property type="component" value="Unassembled WGS sequence"/>
</dbReference>
<organism evidence="1 2">
    <name type="scientific">Helicobacter canis</name>
    <dbReference type="NCBI Taxonomy" id="29419"/>
    <lineage>
        <taxon>Bacteria</taxon>
        <taxon>Pseudomonadati</taxon>
        <taxon>Campylobacterota</taxon>
        <taxon>Epsilonproteobacteria</taxon>
        <taxon>Campylobacterales</taxon>
        <taxon>Helicobacteraceae</taxon>
        <taxon>Helicobacter</taxon>
    </lineage>
</organism>
<gene>
    <name evidence="1" type="ORF">NCTC12410_02060</name>
</gene>
<name>A0A377JLC4_9HELI</name>
<evidence type="ECO:0000313" key="2">
    <source>
        <dbReference type="Proteomes" id="UP000254841"/>
    </source>
</evidence>
<proteinExistence type="predicted"/>
<protein>
    <submittedName>
        <fullName evidence="1">Uncharacterized protein</fullName>
    </submittedName>
</protein>
<evidence type="ECO:0000313" key="1">
    <source>
        <dbReference type="EMBL" id="STP06521.1"/>
    </source>
</evidence>
<accession>A0A377JLC4</accession>
<dbReference type="EMBL" id="UGHV01000006">
    <property type="protein sequence ID" value="STP06521.1"/>
    <property type="molecule type" value="Genomic_DNA"/>
</dbReference>
<sequence length="92" mass="10322">MYEFGDRGVAGRNLLGQYCSQADEKPRIIPSVQEHITTKAYADKIQYFSQIQGFIALHNQFTAPYASTSPSPQNQATQIAKRIFFASIHLQA</sequence>
<reference evidence="1 2" key="1">
    <citation type="submission" date="2018-06" db="EMBL/GenBank/DDBJ databases">
        <authorList>
            <consortium name="Pathogen Informatics"/>
            <person name="Doyle S."/>
        </authorList>
    </citation>
    <scope>NUCLEOTIDE SEQUENCE [LARGE SCALE GENOMIC DNA]</scope>
    <source>
        <strain evidence="1 2">NCTC12410</strain>
    </source>
</reference>